<dbReference type="CDD" id="cd03425">
    <property type="entry name" value="NUDIX_MutT_NudA_like"/>
    <property type="match status" value="1"/>
</dbReference>
<gene>
    <name evidence="19" type="ORF">SAMN04488519_10933</name>
</gene>
<dbReference type="AlphaFoldDB" id="A0A1I5IJJ4"/>
<dbReference type="GO" id="GO:0006260">
    <property type="term" value="P:DNA replication"/>
    <property type="evidence" value="ECO:0007669"/>
    <property type="project" value="UniProtKB-KW"/>
</dbReference>
<evidence type="ECO:0000256" key="6">
    <source>
        <dbReference type="ARBA" id="ARBA00022763"/>
    </source>
</evidence>
<evidence type="ECO:0000256" key="12">
    <source>
        <dbReference type="ARBA" id="ARBA00038905"/>
    </source>
</evidence>
<dbReference type="Proteomes" id="UP000199564">
    <property type="component" value="Unassembled WGS sequence"/>
</dbReference>
<dbReference type="PROSITE" id="PS51462">
    <property type="entry name" value="NUDIX"/>
    <property type="match status" value="1"/>
</dbReference>
<keyword evidence="8" id="KW-0460">Magnesium</keyword>
<keyword evidence="5" id="KW-0479">Metal-binding</keyword>
<dbReference type="PROSITE" id="PS00893">
    <property type="entry name" value="NUDIX_BOX"/>
    <property type="match status" value="1"/>
</dbReference>
<evidence type="ECO:0000256" key="4">
    <source>
        <dbReference type="ARBA" id="ARBA00022705"/>
    </source>
</evidence>
<evidence type="ECO:0000256" key="16">
    <source>
        <dbReference type="ARBA" id="ARBA00042798"/>
    </source>
</evidence>
<evidence type="ECO:0000313" key="19">
    <source>
        <dbReference type="EMBL" id="SFO60765.1"/>
    </source>
</evidence>
<dbReference type="SUPFAM" id="SSF55811">
    <property type="entry name" value="Nudix"/>
    <property type="match status" value="1"/>
</dbReference>
<dbReference type="STRING" id="226506.SAMN04488519_10933"/>
<evidence type="ECO:0000256" key="15">
    <source>
        <dbReference type="ARBA" id="ARBA00041979"/>
    </source>
</evidence>
<comment type="catalytic activity">
    <reaction evidence="11">
        <text>8-oxo-GTP + H2O = 8-oxo-GMP + diphosphate + H(+)</text>
        <dbReference type="Rhea" id="RHEA:67616"/>
        <dbReference type="ChEBI" id="CHEBI:15377"/>
        <dbReference type="ChEBI" id="CHEBI:15378"/>
        <dbReference type="ChEBI" id="CHEBI:33019"/>
        <dbReference type="ChEBI" id="CHEBI:143553"/>
        <dbReference type="ChEBI" id="CHEBI:145694"/>
    </reaction>
</comment>
<keyword evidence="20" id="KW-1185">Reference proteome</keyword>
<sequence>MIIPVTCAIILFEGKVLATQRSESMNLPGLWEFPGGKVESGESPEDCLHREIKEELNIKIDLWDRWDFSEHSYQPGKTIQLIPFLASYKAGELILSEHAAFRWLGLSELFEVNWAQADIPIVQELSRKWESIQKNY</sequence>
<dbReference type="InterPro" id="IPR015797">
    <property type="entry name" value="NUDIX_hydrolase-like_dom_sf"/>
</dbReference>
<proteinExistence type="inferred from homology"/>
<evidence type="ECO:0000256" key="14">
    <source>
        <dbReference type="ARBA" id="ARBA00041592"/>
    </source>
</evidence>
<evidence type="ECO:0000256" key="5">
    <source>
        <dbReference type="ARBA" id="ARBA00022723"/>
    </source>
</evidence>
<dbReference type="GO" id="GO:0008413">
    <property type="term" value="F:8-oxo-7,8-dihydroguanosine triphosphate pyrophosphatase activity"/>
    <property type="evidence" value="ECO:0007669"/>
    <property type="project" value="TreeGrafter"/>
</dbReference>
<evidence type="ECO:0000256" key="7">
    <source>
        <dbReference type="ARBA" id="ARBA00022801"/>
    </source>
</evidence>
<dbReference type="GO" id="GO:0046872">
    <property type="term" value="F:metal ion binding"/>
    <property type="evidence" value="ECO:0007669"/>
    <property type="project" value="UniProtKB-KW"/>
</dbReference>
<dbReference type="Gene3D" id="3.90.79.10">
    <property type="entry name" value="Nucleoside Triphosphate Pyrophosphohydrolase"/>
    <property type="match status" value="1"/>
</dbReference>
<dbReference type="InterPro" id="IPR020476">
    <property type="entry name" value="Nudix_hydrolase"/>
</dbReference>
<keyword evidence="7 17" id="KW-0378">Hydrolase</keyword>
<evidence type="ECO:0000256" key="9">
    <source>
        <dbReference type="ARBA" id="ARBA00023204"/>
    </source>
</evidence>
<dbReference type="GO" id="GO:0044716">
    <property type="term" value="F:8-oxo-GDP phosphatase activity"/>
    <property type="evidence" value="ECO:0007669"/>
    <property type="project" value="TreeGrafter"/>
</dbReference>
<dbReference type="GO" id="GO:0006281">
    <property type="term" value="P:DNA repair"/>
    <property type="evidence" value="ECO:0007669"/>
    <property type="project" value="UniProtKB-KW"/>
</dbReference>
<evidence type="ECO:0000256" key="8">
    <source>
        <dbReference type="ARBA" id="ARBA00022842"/>
    </source>
</evidence>
<organism evidence="19 20">
    <name type="scientific">Algoriphagus ornithinivorans</name>
    <dbReference type="NCBI Taxonomy" id="226506"/>
    <lineage>
        <taxon>Bacteria</taxon>
        <taxon>Pseudomonadati</taxon>
        <taxon>Bacteroidota</taxon>
        <taxon>Cytophagia</taxon>
        <taxon>Cytophagales</taxon>
        <taxon>Cyclobacteriaceae</taxon>
        <taxon>Algoriphagus</taxon>
    </lineage>
</organism>
<evidence type="ECO:0000256" key="10">
    <source>
        <dbReference type="ARBA" id="ARBA00035861"/>
    </source>
</evidence>
<feature type="domain" description="Nudix hydrolase" evidence="18">
    <location>
        <begin position="1"/>
        <end position="128"/>
    </location>
</feature>
<evidence type="ECO:0000256" key="2">
    <source>
        <dbReference type="ARBA" id="ARBA00005582"/>
    </source>
</evidence>
<dbReference type="PANTHER" id="PTHR47707">
    <property type="entry name" value="8-OXO-DGTP DIPHOSPHATASE"/>
    <property type="match status" value="1"/>
</dbReference>
<dbReference type="PANTHER" id="PTHR47707:SF1">
    <property type="entry name" value="NUDIX HYDROLASE FAMILY PROTEIN"/>
    <property type="match status" value="1"/>
</dbReference>
<protein>
    <recommendedName>
        <fullName evidence="13">8-oxo-dGTP diphosphatase</fullName>
        <ecNumber evidence="12">3.6.1.55</ecNumber>
    </recommendedName>
    <alternativeName>
        <fullName evidence="16">7,8-dihydro-8-oxoguanine-triphosphatase</fullName>
    </alternativeName>
    <alternativeName>
        <fullName evidence="15">Mutator protein MutT</fullName>
    </alternativeName>
    <alternativeName>
        <fullName evidence="14">dGTP pyrophosphohydrolase</fullName>
    </alternativeName>
</protein>
<keyword evidence="3" id="KW-0515">Mutator protein</keyword>
<accession>A0A1I5IJJ4</accession>
<name>A0A1I5IJJ4_9BACT</name>
<dbReference type="InterPro" id="IPR047127">
    <property type="entry name" value="MutT-like"/>
</dbReference>
<evidence type="ECO:0000256" key="17">
    <source>
        <dbReference type="RuleBase" id="RU003476"/>
    </source>
</evidence>
<dbReference type="InterPro" id="IPR020084">
    <property type="entry name" value="NUDIX_hydrolase_CS"/>
</dbReference>
<comment type="similarity">
    <text evidence="2 17">Belongs to the Nudix hydrolase family.</text>
</comment>
<keyword evidence="6" id="KW-0227">DNA damage</keyword>
<evidence type="ECO:0000256" key="1">
    <source>
        <dbReference type="ARBA" id="ARBA00001946"/>
    </source>
</evidence>
<comment type="catalytic activity">
    <reaction evidence="10">
        <text>8-oxo-dGTP + H2O = 8-oxo-dGMP + diphosphate + H(+)</text>
        <dbReference type="Rhea" id="RHEA:31575"/>
        <dbReference type="ChEBI" id="CHEBI:15377"/>
        <dbReference type="ChEBI" id="CHEBI:15378"/>
        <dbReference type="ChEBI" id="CHEBI:33019"/>
        <dbReference type="ChEBI" id="CHEBI:63224"/>
        <dbReference type="ChEBI" id="CHEBI:77896"/>
        <dbReference type="EC" id="3.6.1.55"/>
    </reaction>
</comment>
<evidence type="ECO:0000256" key="3">
    <source>
        <dbReference type="ARBA" id="ARBA00022457"/>
    </source>
</evidence>
<dbReference type="GO" id="GO:0044715">
    <property type="term" value="F:8-oxo-dGDP phosphatase activity"/>
    <property type="evidence" value="ECO:0007669"/>
    <property type="project" value="TreeGrafter"/>
</dbReference>
<dbReference type="GO" id="GO:0035539">
    <property type="term" value="F:8-oxo-7,8-dihydrodeoxyguanosine triphosphate pyrophosphatase activity"/>
    <property type="evidence" value="ECO:0007669"/>
    <property type="project" value="UniProtKB-EC"/>
</dbReference>
<dbReference type="EC" id="3.6.1.55" evidence="12"/>
<evidence type="ECO:0000256" key="13">
    <source>
        <dbReference type="ARBA" id="ARBA00040794"/>
    </source>
</evidence>
<dbReference type="InterPro" id="IPR000086">
    <property type="entry name" value="NUDIX_hydrolase_dom"/>
</dbReference>
<keyword evidence="4" id="KW-0235">DNA replication</keyword>
<reference evidence="20" key="1">
    <citation type="submission" date="2016-10" db="EMBL/GenBank/DDBJ databases">
        <authorList>
            <person name="Varghese N."/>
            <person name="Submissions S."/>
        </authorList>
    </citation>
    <scope>NUCLEOTIDE SEQUENCE [LARGE SCALE GENOMIC DNA]</scope>
    <source>
        <strain evidence="20">DSM 15282</strain>
    </source>
</reference>
<keyword evidence="9" id="KW-0234">DNA repair</keyword>
<dbReference type="Pfam" id="PF00293">
    <property type="entry name" value="NUDIX"/>
    <property type="match status" value="1"/>
</dbReference>
<comment type="cofactor">
    <cofactor evidence="1">
        <name>Mg(2+)</name>
        <dbReference type="ChEBI" id="CHEBI:18420"/>
    </cofactor>
</comment>
<evidence type="ECO:0000256" key="11">
    <source>
        <dbReference type="ARBA" id="ARBA00036904"/>
    </source>
</evidence>
<evidence type="ECO:0000259" key="18">
    <source>
        <dbReference type="PROSITE" id="PS51462"/>
    </source>
</evidence>
<evidence type="ECO:0000313" key="20">
    <source>
        <dbReference type="Proteomes" id="UP000199564"/>
    </source>
</evidence>
<dbReference type="PRINTS" id="PR00502">
    <property type="entry name" value="NUDIXFAMILY"/>
</dbReference>
<dbReference type="EMBL" id="FOVW01000009">
    <property type="protein sequence ID" value="SFO60765.1"/>
    <property type="molecule type" value="Genomic_DNA"/>
</dbReference>
<dbReference type="RefSeq" id="WP_175557925.1">
    <property type="nucleotide sequence ID" value="NZ_FOVW01000009.1"/>
</dbReference>